<protein>
    <submittedName>
        <fullName evidence="1">Uncharacterized protein</fullName>
    </submittedName>
</protein>
<gene>
    <name evidence="1" type="ORF">ENSA7_19820</name>
</gene>
<evidence type="ECO:0000313" key="2">
    <source>
        <dbReference type="Proteomes" id="UP000238823"/>
    </source>
</evidence>
<reference evidence="1 2" key="1">
    <citation type="submission" date="2018-03" db="EMBL/GenBank/DDBJ databases">
        <title>Draft Genome Sequences of the Obligatory Marine Myxobacteria Enhygromyxa salina SWB007.</title>
        <authorList>
            <person name="Poehlein A."/>
            <person name="Moghaddam J.A."/>
            <person name="Harms H."/>
            <person name="Alanjari M."/>
            <person name="Koenig G.M."/>
            <person name="Daniel R."/>
            <person name="Schaeberle T.F."/>
        </authorList>
    </citation>
    <scope>NUCLEOTIDE SEQUENCE [LARGE SCALE GENOMIC DNA]</scope>
    <source>
        <strain evidence="1 2">SWB007</strain>
    </source>
</reference>
<sequence>MVYTGNVTTHCPVTTDLGTTVKANNVSILKDEVVVGEGCDYDLSLATQGDVMVVVAAGAVV</sequence>
<dbReference type="Proteomes" id="UP000238823">
    <property type="component" value="Unassembled WGS sequence"/>
</dbReference>
<dbReference type="EMBL" id="PVNL01000042">
    <property type="protein sequence ID" value="PRQ08355.1"/>
    <property type="molecule type" value="Genomic_DNA"/>
</dbReference>
<organism evidence="1 2">
    <name type="scientific">Enhygromyxa salina</name>
    <dbReference type="NCBI Taxonomy" id="215803"/>
    <lineage>
        <taxon>Bacteria</taxon>
        <taxon>Pseudomonadati</taxon>
        <taxon>Myxococcota</taxon>
        <taxon>Polyangia</taxon>
        <taxon>Nannocystales</taxon>
        <taxon>Nannocystaceae</taxon>
        <taxon>Enhygromyxa</taxon>
    </lineage>
</organism>
<dbReference type="AlphaFoldDB" id="A0A2S9YTB1"/>
<comment type="caution">
    <text evidence="1">The sequence shown here is derived from an EMBL/GenBank/DDBJ whole genome shotgun (WGS) entry which is preliminary data.</text>
</comment>
<proteinExistence type="predicted"/>
<evidence type="ECO:0000313" key="1">
    <source>
        <dbReference type="EMBL" id="PRQ08355.1"/>
    </source>
</evidence>
<accession>A0A2S9YTB1</accession>
<name>A0A2S9YTB1_9BACT</name>